<evidence type="ECO:0008006" key="4">
    <source>
        <dbReference type="Google" id="ProtNLM"/>
    </source>
</evidence>
<feature type="transmembrane region" description="Helical" evidence="1">
    <location>
        <begin position="111"/>
        <end position="131"/>
    </location>
</feature>
<dbReference type="AlphaFoldDB" id="A0A1F4PPU5"/>
<feature type="transmembrane region" description="Helical" evidence="1">
    <location>
        <begin position="84"/>
        <end position="104"/>
    </location>
</feature>
<evidence type="ECO:0000256" key="1">
    <source>
        <dbReference type="SAM" id="Phobius"/>
    </source>
</evidence>
<dbReference type="Proteomes" id="UP000179010">
    <property type="component" value="Unassembled WGS sequence"/>
</dbReference>
<keyword evidence="1" id="KW-1133">Transmembrane helix</keyword>
<feature type="transmembrane region" description="Helical" evidence="1">
    <location>
        <begin position="299"/>
        <end position="317"/>
    </location>
</feature>
<feature type="transmembrane region" description="Helical" evidence="1">
    <location>
        <begin position="324"/>
        <end position="341"/>
    </location>
</feature>
<evidence type="ECO:0000313" key="2">
    <source>
        <dbReference type="EMBL" id="OGB85701.1"/>
    </source>
</evidence>
<gene>
    <name evidence="2" type="ORF">A2994_03020</name>
</gene>
<feature type="transmembrane region" description="Helical" evidence="1">
    <location>
        <begin position="374"/>
        <end position="390"/>
    </location>
</feature>
<feature type="transmembrane region" description="Helical" evidence="1">
    <location>
        <begin position="161"/>
        <end position="177"/>
    </location>
</feature>
<sequence>MNRFSSKVAILRDRSFIALTLTLAFLLTLRSPRDPDLGWHLRNGEDILKFGVPRGDSYSYTMPGYPWISHEWLTDVLLYLGSHYWGLLFLVVLFALIAVAAYLLASRVSRVSWPATVLTTLIAILVAYPIVGVRPQLITLLGLAAILWILFRWREKPENKLIFWLIPLMLIWVNLHGGFMAGLILMGAFGVFELAKYIWKRSGRHPKLQNCHPGSTGQGPSSDSGSRPGFQIESGMTKGAGFLSAKELWQLVWVGLLSGAVTLVNPYTWRVYEEFVRTVFNDLVKSNISEWLPVDLGSVNGFNLLIYAILLAIFVLMSWRKMDGTKIFIGIVFFVISISSWRNMPLFPLVTLPLLADAVAVLLPAGISYYTRSVWIGFALLIGVGYYGYVQSLSVVPLSTNQESLFRAAGYPVGAVQYIKEHHLPGNLFNEYGWGGYLIWQLPEKPVFIDGRMAIWQTPTQNLFKEYTSLSVEDEPTTAILNKYKADLILIKKQSQFAQYFLRNSDGWEALYQDNNCWLFGRVLTTKLN</sequence>
<evidence type="ECO:0000313" key="3">
    <source>
        <dbReference type="Proteomes" id="UP000179010"/>
    </source>
</evidence>
<comment type="caution">
    <text evidence="2">The sequence shown here is derived from an EMBL/GenBank/DDBJ whole genome shotgun (WGS) entry which is preliminary data.</text>
</comment>
<accession>A0A1F4PPU5</accession>
<reference evidence="2 3" key="1">
    <citation type="journal article" date="2016" name="Nat. Commun.">
        <title>Thousands of microbial genomes shed light on interconnected biogeochemical processes in an aquifer system.</title>
        <authorList>
            <person name="Anantharaman K."/>
            <person name="Brown C.T."/>
            <person name="Hug L.A."/>
            <person name="Sharon I."/>
            <person name="Castelle C.J."/>
            <person name="Probst A.J."/>
            <person name="Thomas B.C."/>
            <person name="Singh A."/>
            <person name="Wilkins M.J."/>
            <person name="Karaoz U."/>
            <person name="Brodie E.L."/>
            <person name="Williams K.H."/>
            <person name="Hubbard S.S."/>
            <person name="Banfield J.F."/>
        </authorList>
    </citation>
    <scope>NUCLEOTIDE SEQUENCE [LARGE SCALE GENOMIC DNA]</scope>
</reference>
<feature type="transmembrane region" description="Helical" evidence="1">
    <location>
        <begin position="137"/>
        <end position="154"/>
    </location>
</feature>
<keyword evidence="1" id="KW-0812">Transmembrane</keyword>
<organism evidence="2 3">
    <name type="scientific">candidate division Kazan bacterium RIFCSPLOWO2_01_FULL_48_13</name>
    <dbReference type="NCBI Taxonomy" id="1798539"/>
    <lineage>
        <taxon>Bacteria</taxon>
        <taxon>Bacteria division Kazan-3B-28</taxon>
    </lineage>
</organism>
<proteinExistence type="predicted"/>
<dbReference type="STRING" id="1798539.A2994_03020"/>
<dbReference type="EMBL" id="METE01000001">
    <property type="protein sequence ID" value="OGB85701.1"/>
    <property type="molecule type" value="Genomic_DNA"/>
</dbReference>
<name>A0A1F4PPU5_UNCK3</name>
<feature type="transmembrane region" description="Helical" evidence="1">
    <location>
        <begin position="347"/>
        <end position="367"/>
    </location>
</feature>
<keyword evidence="1" id="KW-0472">Membrane</keyword>
<protein>
    <recommendedName>
        <fullName evidence="4">Glycosyltransferase RgtA/B/C/D-like domain-containing protein</fullName>
    </recommendedName>
</protein>